<dbReference type="AlphaFoldDB" id="A0ABD5PIN6"/>
<evidence type="ECO:0000256" key="1">
    <source>
        <dbReference type="SAM" id="MobiDB-lite"/>
    </source>
</evidence>
<evidence type="ECO:0000313" key="2">
    <source>
        <dbReference type="EMBL" id="MFC4360505.1"/>
    </source>
</evidence>
<proteinExistence type="predicted"/>
<dbReference type="Pfam" id="PF26508">
    <property type="entry name" value="DUF8170"/>
    <property type="match status" value="1"/>
</dbReference>
<name>A0ABD5PIN6_9EURY</name>
<accession>A0ABD5PIN6</accession>
<feature type="region of interest" description="Disordered" evidence="1">
    <location>
        <begin position="1"/>
        <end position="20"/>
    </location>
</feature>
<gene>
    <name evidence="2" type="ORF">ACFO0N_21370</name>
</gene>
<dbReference type="RefSeq" id="WP_267620752.1">
    <property type="nucleotide sequence ID" value="NZ_JAODIW010000005.1"/>
</dbReference>
<sequence length="198" mass="22625">MDEDETASETEEARDDIPTESEILDGITDISLTPTEHQRVKDVVNGEEMRRIKGHDRRYLIVGAGGETGAATRRMTVCNLLGEREDAVATRLEDFGLTREDIKLWTRVFDILCGRATDIVAVLEDFDGGYVWELGLLFAPSYREKVWVLKRRYRDEDVERERFDNGMAASHTKMLLTGGRCLEWRDEEELQNAAKSLP</sequence>
<dbReference type="EMBL" id="JBHSDS010000017">
    <property type="protein sequence ID" value="MFC4360505.1"/>
    <property type="molecule type" value="Genomic_DNA"/>
</dbReference>
<reference evidence="2 3" key="1">
    <citation type="journal article" date="2019" name="Int. J. Syst. Evol. Microbiol.">
        <title>The Global Catalogue of Microorganisms (GCM) 10K type strain sequencing project: providing services to taxonomists for standard genome sequencing and annotation.</title>
        <authorList>
            <consortium name="The Broad Institute Genomics Platform"/>
            <consortium name="The Broad Institute Genome Sequencing Center for Infectious Disease"/>
            <person name="Wu L."/>
            <person name="Ma J."/>
        </authorList>
    </citation>
    <scope>NUCLEOTIDE SEQUENCE [LARGE SCALE GENOMIC DNA]</scope>
    <source>
        <strain evidence="2 3">CGMCC 1.12553</strain>
    </source>
</reference>
<dbReference type="InterPro" id="IPR058483">
    <property type="entry name" value="DUF8170"/>
</dbReference>
<evidence type="ECO:0000313" key="3">
    <source>
        <dbReference type="Proteomes" id="UP001595921"/>
    </source>
</evidence>
<keyword evidence="3" id="KW-1185">Reference proteome</keyword>
<comment type="caution">
    <text evidence="2">The sequence shown here is derived from an EMBL/GenBank/DDBJ whole genome shotgun (WGS) entry which is preliminary data.</text>
</comment>
<protein>
    <submittedName>
        <fullName evidence="2">Uncharacterized protein</fullName>
    </submittedName>
</protein>
<dbReference type="Proteomes" id="UP001595921">
    <property type="component" value="Unassembled WGS sequence"/>
</dbReference>
<organism evidence="2 3">
    <name type="scientific">Halobium salinum</name>
    <dbReference type="NCBI Taxonomy" id="1364940"/>
    <lineage>
        <taxon>Archaea</taxon>
        <taxon>Methanobacteriati</taxon>
        <taxon>Methanobacteriota</taxon>
        <taxon>Stenosarchaea group</taxon>
        <taxon>Halobacteria</taxon>
        <taxon>Halobacteriales</taxon>
        <taxon>Haloferacaceae</taxon>
        <taxon>Halobium</taxon>
    </lineage>
</organism>